<sequence>MAIDYYKVLNISRQASVEEIKKMYRQLALKYHPDRNSNPGASIKFNEITEAYVVLSNEISREEFDRNGTNYTSNSTFSFSAINKDLAQKIFTQVFVTTCNRKSDLIDDLIDLGMKVGKRRASTGDTTFKPPLPSKRQIIQDPPIYKDLRVTLEEIKSGCTKKMKITKTVLNPDHITSRKVEKILKIDVKPGSKEGTTITFPKEGDEKRGVIPADIVFVLKDNPHELYQRDLDNNLIYTIKINLRRALIGDTTYEIPTLSGDRKLHFNSGGRVIKPKFTKTFPGEGLPHPEQDGKFGNLLLTFDIIFPDQFNSEQKDLLKTVLS</sequence>
<dbReference type="PANTHER" id="PTHR24078:SF553">
    <property type="entry name" value="DNAJ HOMOLOG SUBFAMILY B MEMBER 5"/>
    <property type="match status" value="1"/>
</dbReference>
<dbReference type="SUPFAM" id="SSF49493">
    <property type="entry name" value="HSP40/DnaJ peptide-binding domain"/>
    <property type="match status" value="2"/>
</dbReference>
<protein>
    <submittedName>
        <fullName evidence="2">DnaJ homolog 1</fullName>
    </submittedName>
</protein>
<dbReference type="Pfam" id="PF00226">
    <property type="entry name" value="DnaJ"/>
    <property type="match status" value="1"/>
</dbReference>
<dbReference type="SMART" id="SM00271">
    <property type="entry name" value="DnaJ"/>
    <property type="match status" value="1"/>
</dbReference>
<dbReference type="AlphaFoldDB" id="A0A7D9IRD8"/>
<dbReference type="GO" id="GO:0006457">
    <property type="term" value="P:protein folding"/>
    <property type="evidence" value="ECO:0007669"/>
    <property type="project" value="InterPro"/>
</dbReference>
<reference evidence="2" key="1">
    <citation type="submission" date="2020-04" db="EMBL/GenBank/DDBJ databases">
        <authorList>
            <person name="Alioto T."/>
            <person name="Alioto T."/>
            <person name="Gomez Garrido J."/>
        </authorList>
    </citation>
    <scope>NUCLEOTIDE SEQUENCE</scope>
    <source>
        <strain evidence="2">A484AB</strain>
    </source>
</reference>
<keyword evidence="1" id="KW-0143">Chaperone</keyword>
<dbReference type="GO" id="GO:0051087">
    <property type="term" value="F:protein-folding chaperone binding"/>
    <property type="evidence" value="ECO:0007669"/>
    <property type="project" value="TreeGrafter"/>
</dbReference>
<keyword evidence="3" id="KW-1185">Reference proteome</keyword>
<dbReference type="InterPro" id="IPR008971">
    <property type="entry name" value="HSP40/DnaJ_pept-bd"/>
</dbReference>
<dbReference type="Pfam" id="PF01556">
    <property type="entry name" value="DnaJ_C"/>
    <property type="match status" value="1"/>
</dbReference>
<dbReference type="InterPro" id="IPR036869">
    <property type="entry name" value="J_dom_sf"/>
</dbReference>
<dbReference type="InterPro" id="IPR002939">
    <property type="entry name" value="DnaJ_C"/>
</dbReference>
<dbReference type="InterPro" id="IPR051339">
    <property type="entry name" value="DnaJ_subfamily_B"/>
</dbReference>
<dbReference type="CDD" id="cd06257">
    <property type="entry name" value="DnaJ"/>
    <property type="match status" value="1"/>
</dbReference>
<dbReference type="OrthoDB" id="10250354at2759"/>
<proteinExistence type="predicted"/>
<evidence type="ECO:0000313" key="3">
    <source>
        <dbReference type="Proteomes" id="UP001152795"/>
    </source>
</evidence>
<gene>
    <name evidence="2" type="ORF">PACLA_8A024421</name>
</gene>
<dbReference type="Gene3D" id="1.10.287.110">
    <property type="entry name" value="DnaJ domain"/>
    <property type="match status" value="1"/>
</dbReference>
<dbReference type="Gene3D" id="2.60.260.20">
    <property type="entry name" value="Urease metallochaperone UreE, N-terminal domain"/>
    <property type="match status" value="2"/>
</dbReference>
<dbReference type="PRINTS" id="PR00625">
    <property type="entry name" value="JDOMAIN"/>
</dbReference>
<dbReference type="Proteomes" id="UP001152795">
    <property type="component" value="Unassembled WGS sequence"/>
</dbReference>
<dbReference type="FunFam" id="2.60.260.20:FF:000002">
    <property type="entry name" value="Dnaj homolog subfamily b member"/>
    <property type="match status" value="1"/>
</dbReference>
<dbReference type="EMBL" id="CACRXK020009338">
    <property type="protein sequence ID" value="CAB4016966.1"/>
    <property type="molecule type" value="Genomic_DNA"/>
</dbReference>
<accession>A0A7D9IRD8</accession>
<evidence type="ECO:0000256" key="1">
    <source>
        <dbReference type="ARBA" id="ARBA00023186"/>
    </source>
</evidence>
<dbReference type="PROSITE" id="PS50076">
    <property type="entry name" value="DNAJ_2"/>
    <property type="match status" value="1"/>
</dbReference>
<dbReference type="SUPFAM" id="SSF46565">
    <property type="entry name" value="Chaperone J-domain"/>
    <property type="match status" value="1"/>
</dbReference>
<name>A0A7D9IRD8_PARCT</name>
<dbReference type="InterPro" id="IPR001623">
    <property type="entry name" value="DnaJ_domain"/>
</dbReference>
<dbReference type="GO" id="GO:0051082">
    <property type="term" value="F:unfolded protein binding"/>
    <property type="evidence" value="ECO:0007669"/>
    <property type="project" value="InterPro"/>
</dbReference>
<evidence type="ECO:0000313" key="2">
    <source>
        <dbReference type="EMBL" id="CAB4016966.1"/>
    </source>
</evidence>
<dbReference type="CDD" id="cd10747">
    <property type="entry name" value="DnaJ_C"/>
    <property type="match status" value="1"/>
</dbReference>
<comment type="caution">
    <text evidence="2">The sequence shown here is derived from an EMBL/GenBank/DDBJ whole genome shotgun (WGS) entry which is preliminary data.</text>
</comment>
<organism evidence="2 3">
    <name type="scientific">Paramuricea clavata</name>
    <name type="common">Red gorgonian</name>
    <name type="synonym">Violescent sea-whip</name>
    <dbReference type="NCBI Taxonomy" id="317549"/>
    <lineage>
        <taxon>Eukaryota</taxon>
        <taxon>Metazoa</taxon>
        <taxon>Cnidaria</taxon>
        <taxon>Anthozoa</taxon>
        <taxon>Octocorallia</taxon>
        <taxon>Malacalcyonacea</taxon>
        <taxon>Plexauridae</taxon>
        <taxon>Paramuricea</taxon>
    </lineage>
</organism>
<dbReference type="PANTHER" id="PTHR24078">
    <property type="entry name" value="DNAJ HOMOLOG SUBFAMILY C MEMBER"/>
    <property type="match status" value="1"/>
</dbReference>
<dbReference type="GO" id="GO:0005829">
    <property type="term" value="C:cytosol"/>
    <property type="evidence" value="ECO:0007669"/>
    <property type="project" value="TreeGrafter"/>
</dbReference>